<sequence length="180" mass="20258">MDKQQIALLVIAVVCVGVCVYRYYGNRFDKDNNYLKALPSIAGGLYALNFPNNQNNQQTNFQEQSNAQTQQPPSIMMKLMTSCLPVLLEQFTGQTMPPMGGNNAEMQLALSQVISLQQQIITGQQNLDQRLAQLETNASQQFTGLAQEVKSIKSIRLTHDRERKQIEFNGNGNFQQNQET</sequence>
<name>A0A9N8VN62_9GLOM</name>
<evidence type="ECO:0000313" key="3">
    <source>
        <dbReference type="Proteomes" id="UP000789831"/>
    </source>
</evidence>
<dbReference type="Proteomes" id="UP000789831">
    <property type="component" value="Unassembled WGS sequence"/>
</dbReference>
<accession>A0A9N8VN62</accession>
<keyword evidence="1" id="KW-1133">Transmembrane helix</keyword>
<dbReference type="OrthoDB" id="2445433at2759"/>
<feature type="transmembrane region" description="Helical" evidence="1">
    <location>
        <begin position="6"/>
        <end position="24"/>
    </location>
</feature>
<gene>
    <name evidence="2" type="ORF">AGERDE_LOCUS1959</name>
</gene>
<organism evidence="2 3">
    <name type="scientific">Ambispora gerdemannii</name>
    <dbReference type="NCBI Taxonomy" id="144530"/>
    <lineage>
        <taxon>Eukaryota</taxon>
        <taxon>Fungi</taxon>
        <taxon>Fungi incertae sedis</taxon>
        <taxon>Mucoromycota</taxon>
        <taxon>Glomeromycotina</taxon>
        <taxon>Glomeromycetes</taxon>
        <taxon>Archaeosporales</taxon>
        <taxon>Ambisporaceae</taxon>
        <taxon>Ambispora</taxon>
    </lineage>
</organism>
<evidence type="ECO:0000313" key="2">
    <source>
        <dbReference type="EMBL" id="CAG8455278.1"/>
    </source>
</evidence>
<dbReference type="AlphaFoldDB" id="A0A9N8VN62"/>
<reference evidence="2" key="1">
    <citation type="submission" date="2021-06" db="EMBL/GenBank/DDBJ databases">
        <authorList>
            <person name="Kallberg Y."/>
            <person name="Tangrot J."/>
            <person name="Rosling A."/>
        </authorList>
    </citation>
    <scope>NUCLEOTIDE SEQUENCE</scope>
    <source>
        <strain evidence="2">MT106</strain>
    </source>
</reference>
<comment type="caution">
    <text evidence="2">The sequence shown here is derived from an EMBL/GenBank/DDBJ whole genome shotgun (WGS) entry which is preliminary data.</text>
</comment>
<dbReference type="EMBL" id="CAJVPL010000151">
    <property type="protein sequence ID" value="CAG8455278.1"/>
    <property type="molecule type" value="Genomic_DNA"/>
</dbReference>
<proteinExistence type="predicted"/>
<evidence type="ECO:0000256" key="1">
    <source>
        <dbReference type="SAM" id="Phobius"/>
    </source>
</evidence>
<keyword evidence="1" id="KW-0812">Transmembrane</keyword>
<keyword evidence="3" id="KW-1185">Reference proteome</keyword>
<keyword evidence="1" id="KW-0472">Membrane</keyword>
<protein>
    <submittedName>
        <fullName evidence="2">12941_t:CDS:1</fullName>
    </submittedName>
</protein>